<protein>
    <recommendedName>
        <fullName evidence="1">HNH nuclease domain-containing protein</fullName>
    </recommendedName>
</protein>
<dbReference type="AlphaFoldDB" id="A0A0F6TCX4"/>
<evidence type="ECO:0000259" key="1">
    <source>
        <dbReference type="SMART" id="SM00507"/>
    </source>
</evidence>
<evidence type="ECO:0000313" key="3">
    <source>
        <dbReference type="Proteomes" id="UP000033457"/>
    </source>
</evidence>
<proteinExistence type="predicted"/>
<gene>
    <name evidence="2" type="ORF">UL82_01085</name>
</gene>
<dbReference type="SMART" id="SM00507">
    <property type="entry name" value="HNHc"/>
    <property type="match status" value="1"/>
</dbReference>
<sequence length="373" mass="41826">MSSSEAPYFSHVATDNQYAEYTKEQNRLFLSLIDAFTPDPEADNDSQLLLLTTALGVTRAAARDIMRAATISERFPRFMELARSDLHIDKERIIAVEKATCGVVDTEILESIDDLLVELSTPHHHHEVLRRPQAFSTSINRALIALDPDAVATRIKKEVKVSYGRGPYTSTISATLPCDEAQELREIIEKTQREQNCTAPEAVTKIFRQENATKVTLHLYPNEYDGLDLLGAGALTPEQTEYWLSRVKNVNLMYTNLATTERFFNLPGKVFLKARDGVCVFPGCDADAINTQMDHITNYNGTNTDPTNGEVLCQHHHNMKTDRRIRISILKDGAKKITLNDTTVVTIPEGPAGRWGHSFSRNLALRTARRRAS</sequence>
<reference evidence="2 3" key="1">
    <citation type="journal article" date="2015" name="Genome Announc.">
        <title>Complete Genome Sequence of Corynebacterium kutscheri DSM 20755, a Corynebacterial Type Strain with Remarkably Low G+C Content of Chromosomal DNA.</title>
        <authorList>
            <person name="Ruckert C."/>
            <person name="Albersmeier A."/>
            <person name="Winkler A."/>
            <person name="Tauch A."/>
        </authorList>
    </citation>
    <scope>NUCLEOTIDE SEQUENCE [LARGE SCALE GENOMIC DNA]</scope>
    <source>
        <strain evidence="2 3">DSM 20755</strain>
    </source>
</reference>
<dbReference type="HOGENOM" id="CLU_035975_2_0_11"/>
<keyword evidence="3" id="KW-1185">Reference proteome</keyword>
<dbReference type="STRING" id="35755.UL82_01085"/>
<evidence type="ECO:0000313" key="2">
    <source>
        <dbReference type="EMBL" id="AKE40449.1"/>
    </source>
</evidence>
<name>A0A0F6TCX4_9CORY</name>
<dbReference type="InterPro" id="IPR003615">
    <property type="entry name" value="HNH_nuc"/>
</dbReference>
<dbReference type="CDD" id="cd00085">
    <property type="entry name" value="HNHc"/>
    <property type="match status" value="1"/>
</dbReference>
<feature type="domain" description="HNH nuclease" evidence="1">
    <location>
        <begin position="267"/>
        <end position="318"/>
    </location>
</feature>
<dbReference type="EMBL" id="CP011312">
    <property type="protein sequence ID" value="AKE40449.1"/>
    <property type="molecule type" value="Genomic_DNA"/>
</dbReference>
<dbReference type="KEGG" id="cku:UL82_01085"/>
<organism evidence="2 3">
    <name type="scientific">Corynebacterium kutscheri</name>
    <dbReference type="NCBI Taxonomy" id="35755"/>
    <lineage>
        <taxon>Bacteria</taxon>
        <taxon>Bacillati</taxon>
        <taxon>Actinomycetota</taxon>
        <taxon>Actinomycetes</taxon>
        <taxon>Mycobacteriales</taxon>
        <taxon>Corynebacteriaceae</taxon>
        <taxon>Corynebacterium</taxon>
    </lineage>
</organism>
<accession>A0A0F6TCX4</accession>
<dbReference type="Proteomes" id="UP000033457">
    <property type="component" value="Chromosome"/>
</dbReference>